<name>A0A2M6W0L7_9BACT</name>
<organism evidence="2 3">
    <name type="scientific">Candidatus Magasanikbacteria bacterium CG10_big_fil_rev_8_21_14_0_10_43_6</name>
    <dbReference type="NCBI Taxonomy" id="1974650"/>
    <lineage>
        <taxon>Bacteria</taxon>
        <taxon>Candidatus Magasanikiibacteriota</taxon>
    </lineage>
</organism>
<evidence type="ECO:0000313" key="2">
    <source>
        <dbReference type="EMBL" id="PIT86260.1"/>
    </source>
</evidence>
<feature type="transmembrane region" description="Helical" evidence="1">
    <location>
        <begin position="28"/>
        <end position="46"/>
    </location>
</feature>
<sequence length="84" mass="9605">IYILVHGFLLKKYSKKQKVNSQLQQSDYTGFIPLFGIIFLLPILFLESFDRYFLPIFVVSAIILVQIVSLKTDPQKSQQNGTPG</sequence>
<keyword evidence="1" id="KW-0472">Membrane</keyword>
<accession>A0A2M6W0L7</accession>
<protein>
    <submittedName>
        <fullName evidence="2">Uncharacterized protein</fullName>
    </submittedName>
</protein>
<keyword evidence="1" id="KW-0812">Transmembrane</keyword>
<feature type="non-terminal residue" evidence="2">
    <location>
        <position position="1"/>
    </location>
</feature>
<evidence type="ECO:0000313" key="3">
    <source>
        <dbReference type="Proteomes" id="UP000229362"/>
    </source>
</evidence>
<dbReference type="AlphaFoldDB" id="A0A2M6W0L7"/>
<keyword evidence="1" id="KW-1133">Transmembrane helix</keyword>
<feature type="non-terminal residue" evidence="2">
    <location>
        <position position="84"/>
    </location>
</feature>
<reference evidence="3" key="1">
    <citation type="submission" date="2017-09" db="EMBL/GenBank/DDBJ databases">
        <title>Depth-based differentiation of microbial function through sediment-hosted aquifers and enrichment of novel symbionts in the deep terrestrial subsurface.</title>
        <authorList>
            <person name="Probst A.J."/>
            <person name="Ladd B."/>
            <person name="Jarett J.K."/>
            <person name="Geller-Mcgrath D.E."/>
            <person name="Sieber C.M.K."/>
            <person name="Emerson J.B."/>
            <person name="Anantharaman K."/>
            <person name="Thomas B.C."/>
            <person name="Malmstrom R."/>
            <person name="Stieglmeier M."/>
            <person name="Klingl A."/>
            <person name="Woyke T."/>
            <person name="Ryan C.M."/>
            <person name="Banfield J.F."/>
        </authorList>
    </citation>
    <scope>NUCLEOTIDE SEQUENCE [LARGE SCALE GENOMIC DNA]</scope>
</reference>
<proteinExistence type="predicted"/>
<evidence type="ECO:0000256" key="1">
    <source>
        <dbReference type="SAM" id="Phobius"/>
    </source>
</evidence>
<dbReference type="Proteomes" id="UP000229362">
    <property type="component" value="Unassembled WGS sequence"/>
</dbReference>
<feature type="transmembrane region" description="Helical" evidence="1">
    <location>
        <begin position="52"/>
        <end position="70"/>
    </location>
</feature>
<gene>
    <name evidence="2" type="ORF">COU33_04180</name>
</gene>
<dbReference type="EMBL" id="PFBZ01000181">
    <property type="protein sequence ID" value="PIT86260.1"/>
    <property type="molecule type" value="Genomic_DNA"/>
</dbReference>
<comment type="caution">
    <text evidence="2">The sequence shown here is derived from an EMBL/GenBank/DDBJ whole genome shotgun (WGS) entry which is preliminary data.</text>
</comment>